<dbReference type="GO" id="GO:0003723">
    <property type="term" value="F:RNA binding"/>
    <property type="evidence" value="ECO:0007669"/>
    <property type="project" value="UniProtKB-UniRule"/>
</dbReference>
<name>A0AAN6ZLP2_9PEZI</name>
<keyword evidence="6" id="KW-1185">Reference proteome</keyword>
<feature type="region of interest" description="Disordered" evidence="3">
    <location>
        <begin position="648"/>
        <end position="670"/>
    </location>
</feature>
<feature type="region of interest" description="Disordered" evidence="3">
    <location>
        <begin position="1"/>
        <end position="43"/>
    </location>
</feature>
<evidence type="ECO:0000313" key="6">
    <source>
        <dbReference type="Proteomes" id="UP001302676"/>
    </source>
</evidence>
<proteinExistence type="predicted"/>
<dbReference type="SUPFAM" id="SSF54928">
    <property type="entry name" value="RNA-binding domain, RBD"/>
    <property type="match status" value="1"/>
</dbReference>
<sequence>MAQVQDSSFNPSSPHSSSGGADSYKQEGTPDTRLTVFSPDENLTKSNRLLSTTFGRDGSSNHAANVHTTSQECYGGAQGAVERDPFVSNTTIKPEQKLSPTASAFRPVSGSLAAYGPPNTPLGANISVNPNRQLFAPQATAKFSDELGVSRCLVLYSQTQPVNVVEVEEYLVKLERLGSPCRGKRHIVPAEGKVFLHLPNVRDARNARENAQLGSPHWQAAYVSSAEFYKVCGSTENVDPISDGKIQVTAFDQGVSFSAVHVETVVHTFLDTQGEVFALLRQSEPNEHAFRAMVEYSDADVAVSVVHRFNGMALGLHGAAAIPRVVGSQVTSSNNHRNPSHHMPAMYQGVGIPGTPQNAGSFIPRNHLGHSPVGPHGPPQYAPMHPAPYQGPVNPGPNRLMLDHTPTRTQSVSHMAPMTPISGSMQIVSSPFNTTPPDTPMGMHSNFTSPRSNQHYGRTDSRRQSAMRVNRSPYFNNGGHHNHVDITRIRDGIDVRTTIMLRNIPNKVDQAMLKRIIDESSWGKYDFMYLRIDFANDCNVGYAFINFVDPLDIIDFVNARGNQRWNCFKSDKIAEISYATIQGKDCLVQKFRNSSVMLEAPHYRPKLYFTSNGPRPELAGQEEPFPEPDNQSKMKRSCENAEHVGLFTPNAGQHFRDEQRRRRSQYDRGTRLAALEEYDYNTQARPQGYYLQQ</sequence>
<dbReference type="RefSeq" id="XP_062637241.1">
    <property type="nucleotide sequence ID" value="XM_062780642.1"/>
</dbReference>
<feature type="compositionally biased region" description="Basic and acidic residues" evidence="3">
    <location>
        <begin position="654"/>
        <end position="670"/>
    </location>
</feature>
<dbReference type="Pfam" id="PF04059">
    <property type="entry name" value="RRM_2"/>
    <property type="match status" value="1"/>
</dbReference>
<reference evidence="5" key="1">
    <citation type="journal article" date="2023" name="Mol. Phylogenet. Evol.">
        <title>Genome-scale phylogeny and comparative genomics of the fungal order Sordariales.</title>
        <authorList>
            <person name="Hensen N."/>
            <person name="Bonometti L."/>
            <person name="Westerberg I."/>
            <person name="Brannstrom I.O."/>
            <person name="Guillou S."/>
            <person name="Cros-Aarteil S."/>
            <person name="Calhoun S."/>
            <person name="Haridas S."/>
            <person name="Kuo A."/>
            <person name="Mondo S."/>
            <person name="Pangilinan J."/>
            <person name="Riley R."/>
            <person name="LaButti K."/>
            <person name="Andreopoulos B."/>
            <person name="Lipzen A."/>
            <person name="Chen C."/>
            <person name="Yan M."/>
            <person name="Daum C."/>
            <person name="Ng V."/>
            <person name="Clum A."/>
            <person name="Steindorff A."/>
            <person name="Ohm R.A."/>
            <person name="Martin F."/>
            <person name="Silar P."/>
            <person name="Natvig D.O."/>
            <person name="Lalanne C."/>
            <person name="Gautier V."/>
            <person name="Ament-Velasquez S.L."/>
            <person name="Kruys A."/>
            <person name="Hutchinson M.I."/>
            <person name="Powell A.J."/>
            <person name="Barry K."/>
            <person name="Miller A.N."/>
            <person name="Grigoriev I.V."/>
            <person name="Debuchy R."/>
            <person name="Gladieux P."/>
            <person name="Hiltunen Thoren M."/>
            <person name="Johannesson H."/>
        </authorList>
    </citation>
    <scope>NUCLEOTIDE SEQUENCE</scope>
    <source>
        <strain evidence="5">CBS 141.50</strain>
    </source>
</reference>
<reference evidence="5" key="2">
    <citation type="submission" date="2023-05" db="EMBL/GenBank/DDBJ databases">
        <authorList>
            <consortium name="Lawrence Berkeley National Laboratory"/>
            <person name="Steindorff A."/>
            <person name="Hensen N."/>
            <person name="Bonometti L."/>
            <person name="Westerberg I."/>
            <person name="Brannstrom I.O."/>
            <person name="Guillou S."/>
            <person name="Cros-Aarteil S."/>
            <person name="Calhoun S."/>
            <person name="Haridas S."/>
            <person name="Kuo A."/>
            <person name="Mondo S."/>
            <person name="Pangilinan J."/>
            <person name="Riley R."/>
            <person name="Labutti K."/>
            <person name="Andreopoulos B."/>
            <person name="Lipzen A."/>
            <person name="Chen C."/>
            <person name="Yanf M."/>
            <person name="Daum C."/>
            <person name="Ng V."/>
            <person name="Clum A."/>
            <person name="Ohm R."/>
            <person name="Martin F."/>
            <person name="Silar P."/>
            <person name="Natvig D."/>
            <person name="Lalanne C."/>
            <person name="Gautier V."/>
            <person name="Ament-Velasquez S.L."/>
            <person name="Kruys A."/>
            <person name="Hutchinson M.I."/>
            <person name="Powell A.J."/>
            <person name="Barry K."/>
            <person name="Miller A.N."/>
            <person name="Grigoriev I.V."/>
            <person name="Debuchy R."/>
            <person name="Gladieux P."/>
            <person name="Thoren M.H."/>
            <person name="Johannesson H."/>
        </authorList>
    </citation>
    <scope>NUCLEOTIDE SEQUENCE</scope>
    <source>
        <strain evidence="5">CBS 141.50</strain>
    </source>
</reference>
<dbReference type="InterPro" id="IPR007201">
    <property type="entry name" value="Mei2-like_Rrm_C"/>
</dbReference>
<evidence type="ECO:0000259" key="4">
    <source>
        <dbReference type="PROSITE" id="PS50102"/>
    </source>
</evidence>
<feature type="domain" description="RRM" evidence="4">
    <location>
        <begin position="497"/>
        <end position="581"/>
    </location>
</feature>
<accession>A0AAN6ZLP2</accession>
<evidence type="ECO:0000256" key="1">
    <source>
        <dbReference type="ARBA" id="ARBA00022884"/>
    </source>
</evidence>
<feature type="compositionally biased region" description="Low complexity" evidence="3">
    <location>
        <begin position="1"/>
        <end position="23"/>
    </location>
</feature>
<keyword evidence="1 2" id="KW-0694">RNA-binding</keyword>
<gene>
    <name evidence="5" type="ORF">C8A04DRAFT_28439</name>
</gene>
<dbReference type="GeneID" id="87817255"/>
<dbReference type="PANTHER" id="PTHR23189">
    <property type="entry name" value="RNA RECOGNITION MOTIF-CONTAINING"/>
    <property type="match status" value="1"/>
</dbReference>
<dbReference type="InterPro" id="IPR035979">
    <property type="entry name" value="RBD_domain_sf"/>
</dbReference>
<dbReference type="EMBL" id="MU853582">
    <property type="protein sequence ID" value="KAK4143870.1"/>
    <property type="molecule type" value="Genomic_DNA"/>
</dbReference>
<evidence type="ECO:0000256" key="2">
    <source>
        <dbReference type="PROSITE-ProRule" id="PRU00176"/>
    </source>
</evidence>
<dbReference type="CDD" id="cd12532">
    <property type="entry name" value="RRM3_MEI2_fungi"/>
    <property type="match status" value="1"/>
</dbReference>
<evidence type="ECO:0000313" key="5">
    <source>
        <dbReference type="EMBL" id="KAK4143870.1"/>
    </source>
</evidence>
<dbReference type="PROSITE" id="PS50102">
    <property type="entry name" value="RRM"/>
    <property type="match status" value="1"/>
</dbReference>
<protein>
    <submittedName>
        <fullName evidence="5">Meiosis protein mei2</fullName>
    </submittedName>
</protein>
<dbReference type="AlphaFoldDB" id="A0AAN6ZLP2"/>
<comment type="caution">
    <text evidence="5">The sequence shown here is derived from an EMBL/GenBank/DDBJ whole genome shotgun (WGS) entry which is preliminary data.</text>
</comment>
<dbReference type="Proteomes" id="UP001302676">
    <property type="component" value="Unassembled WGS sequence"/>
</dbReference>
<evidence type="ECO:0000256" key="3">
    <source>
        <dbReference type="SAM" id="MobiDB-lite"/>
    </source>
</evidence>
<feature type="region of interest" description="Disordered" evidence="3">
    <location>
        <begin position="611"/>
        <end position="636"/>
    </location>
</feature>
<organism evidence="5 6">
    <name type="scientific">Dichotomopilus funicola</name>
    <dbReference type="NCBI Taxonomy" id="1934379"/>
    <lineage>
        <taxon>Eukaryota</taxon>
        <taxon>Fungi</taxon>
        <taxon>Dikarya</taxon>
        <taxon>Ascomycota</taxon>
        <taxon>Pezizomycotina</taxon>
        <taxon>Sordariomycetes</taxon>
        <taxon>Sordariomycetidae</taxon>
        <taxon>Sordariales</taxon>
        <taxon>Chaetomiaceae</taxon>
        <taxon>Dichotomopilus</taxon>
    </lineage>
</organism>
<dbReference type="InterPro" id="IPR000504">
    <property type="entry name" value="RRM_dom"/>
</dbReference>
<dbReference type="InterPro" id="IPR034862">
    <property type="entry name" value="Fungal_Mei2-like_RRM3"/>
</dbReference>